<accession>A0A328WK07</accession>
<dbReference type="RefSeq" id="WP_112087226.1">
    <property type="nucleotide sequence ID" value="NZ_QLSV01000017.1"/>
</dbReference>
<evidence type="ECO:0000313" key="1">
    <source>
        <dbReference type="EMBL" id="RAR46550.1"/>
    </source>
</evidence>
<gene>
    <name evidence="1" type="ORF">B0I10_11746</name>
</gene>
<dbReference type="AlphaFoldDB" id="A0A328WK07"/>
<organism evidence="1 2">
    <name type="scientific">Flavobacterium lacus</name>
    <dbReference type="NCBI Taxonomy" id="1353778"/>
    <lineage>
        <taxon>Bacteria</taxon>
        <taxon>Pseudomonadati</taxon>
        <taxon>Bacteroidota</taxon>
        <taxon>Flavobacteriia</taxon>
        <taxon>Flavobacteriales</taxon>
        <taxon>Flavobacteriaceae</taxon>
        <taxon>Flavobacterium</taxon>
    </lineage>
</organism>
<comment type="caution">
    <text evidence="1">The sequence shown here is derived from an EMBL/GenBank/DDBJ whole genome shotgun (WGS) entry which is preliminary data.</text>
</comment>
<name>A0A328WK07_9FLAO</name>
<sequence>MKKFTFILVLIGMITLQSCEGPQGPPGRDGFSVEAEVFEVTTNFGPQNDYSRFINLNPPILASDVVLVYVLWEVDGGTPIWRLMPQTVQLFEGDLQYNYDFTRFDVNIFLSSLDFNLGILGPEWTQNQRFRIVIIPGYFSGRMDFRNYEQVMAMNGLTEADVKPISARQ</sequence>
<protein>
    <submittedName>
        <fullName evidence="1">Uncharacterized protein</fullName>
    </submittedName>
</protein>
<dbReference type="Proteomes" id="UP000249518">
    <property type="component" value="Unassembled WGS sequence"/>
</dbReference>
<keyword evidence="2" id="KW-1185">Reference proteome</keyword>
<dbReference type="EMBL" id="QLSV01000017">
    <property type="protein sequence ID" value="RAR46550.1"/>
    <property type="molecule type" value="Genomic_DNA"/>
</dbReference>
<reference evidence="1 2" key="1">
    <citation type="submission" date="2018-06" db="EMBL/GenBank/DDBJ databases">
        <title>Genomic Encyclopedia of Type Strains, Phase III (KMG-III): the genomes of soil and plant-associated and newly described type strains.</title>
        <authorList>
            <person name="Whitman W."/>
        </authorList>
    </citation>
    <scope>NUCLEOTIDE SEQUENCE [LARGE SCALE GENOMIC DNA]</scope>
    <source>
        <strain evidence="1 2">CGMCC 1.12504</strain>
    </source>
</reference>
<proteinExistence type="predicted"/>
<dbReference type="OrthoDB" id="1524444at2"/>
<evidence type="ECO:0000313" key="2">
    <source>
        <dbReference type="Proteomes" id="UP000249518"/>
    </source>
</evidence>
<dbReference type="PROSITE" id="PS51257">
    <property type="entry name" value="PROKAR_LIPOPROTEIN"/>
    <property type="match status" value="1"/>
</dbReference>